<feature type="non-terminal residue" evidence="1">
    <location>
        <position position="1"/>
    </location>
</feature>
<protein>
    <submittedName>
        <fullName evidence="1">Uncharacterized protein</fullName>
    </submittedName>
</protein>
<dbReference type="EMBL" id="BARV01026854">
    <property type="protein sequence ID" value="GAI45230.1"/>
    <property type="molecule type" value="Genomic_DNA"/>
</dbReference>
<name>X1Q2C6_9ZZZZ</name>
<comment type="caution">
    <text evidence="1">The sequence shown here is derived from an EMBL/GenBank/DDBJ whole genome shotgun (WGS) entry which is preliminary data.</text>
</comment>
<dbReference type="AlphaFoldDB" id="X1Q2C6"/>
<gene>
    <name evidence="1" type="ORF">S06H3_43309</name>
</gene>
<evidence type="ECO:0000313" key="1">
    <source>
        <dbReference type="EMBL" id="GAI45230.1"/>
    </source>
</evidence>
<accession>X1Q2C6</accession>
<proteinExistence type="predicted"/>
<reference evidence="1" key="1">
    <citation type="journal article" date="2014" name="Front. Microbiol.">
        <title>High frequency of phylogenetically diverse reductive dehalogenase-homologous genes in deep subseafloor sedimentary metagenomes.</title>
        <authorList>
            <person name="Kawai M."/>
            <person name="Futagami T."/>
            <person name="Toyoda A."/>
            <person name="Takaki Y."/>
            <person name="Nishi S."/>
            <person name="Hori S."/>
            <person name="Arai W."/>
            <person name="Tsubouchi T."/>
            <person name="Morono Y."/>
            <person name="Uchiyama I."/>
            <person name="Ito T."/>
            <person name="Fujiyama A."/>
            <person name="Inagaki F."/>
            <person name="Takami H."/>
        </authorList>
    </citation>
    <scope>NUCLEOTIDE SEQUENCE</scope>
    <source>
        <strain evidence="1">Expedition CK06-06</strain>
    </source>
</reference>
<sequence length="123" mass="14965">PAEEPSQQKNNPFIKYQTEHYQIITEVGLEVAKKVGNDMEAILQEYSRILPFPEEQLSPSLFRVRIFLRKEDFHKYCREAFGDTYDRKSFVYRHYRNLEKREVVCFLLPEIPFFRRLHHEAFH</sequence>
<organism evidence="1">
    <name type="scientific">marine sediment metagenome</name>
    <dbReference type="NCBI Taxonomy" id="412755"/>
    <lineage>
        <taxon>unclassified sequences</taxon>
        <taxon>metagenomes</taxon>
        <taxon>ecological metagenomes</taxon>
    </lineage>
</organism>